<reference evidence="1 2" key="1">
    <citation type="submission" date="2019-04" db="EMBL/GenBank/DDBJ databases">
        <title>Friends and foes A comparative genomics study of 23 Aspergillus species from section Flavi.</title>
        <authorList>
            <consortium name="DOE Joint Genome Institute"/>
            <person name="Kjaerbolling I."/>
            <person name="Vesth T."/>
            <person name="Frisvad J.C."/>
            <person name="Nybo J.L."/>
            <person name="Theobald S."/>
            <person name="Kildgaard S."/>
            <person name="Isbrandt T."/>
            <person name="Kuo A."/>
            <person name="Sato A."/>
            <person name="Lyhne E.K."/>
            <person name="Kogle M.E."/>
            <person name="Wiebenga A."/>
            <person name="Kun R.S."/>
            <person name="Lubbers R.J."/>
            <person name="Makela M.R."/>
            <person name="Barry K."/>
            <person name="Chovatia M."/>
            <person name="Clum A."/>
            <person name="Daum C."/>
            <person name="Haridas S."/>
            <person name="He G."/>
            <person name="LaButti K."/>
            <person name="Lipzen A."/>
            <person name="Mondo S."/>
            <person name="Riley R."/>
            <person name="Salamov A."/>
            <person name="Simmons B.A."/>
            <person name="Magnuson J.K."/>
            <person name="Henrissat B."/>
            <person name="Mortensen U.H."/>
            <person name="Larsen T.O."/>
            <person name="Devries R.P."/>
            <person name="Grigoriev I.V."/>
            <person name="Machida M."/>
            <person name="Baker S.E."/>
            <person name="Andersen M.R."/>
        </authorList>
    </citation>
    <scope>NUCLEOTIDE SEQUENCE [LARGE SCALE GENOMIC DNA]</scope>
    <source>
        <strain evidence="1 2">CBS 151.66</strain>
    </source>
</reference>
<organism evidence="1 2">
    <name type="scientific">Aspergillus leporis</name>
    <dbReference type="NCBI Taxonomy" id="41062"/>
    <lineage>
        <taxon>Eukaryota</taxon>
        <taxon>Fungi</taxon>
        <taxon>Dikarya</taxon>
        <taxon>Ascomycota</taxon>
        <taxon>Pezizomycotina</taxon>
        <taxon>Eurotiomycetes</taxon>
        <taxon>Eurotiomycetidae</taxon>
        <taxon>Eurotiales</taxon>
        <taxon>Aspergillaceae</taxon>
        <taxon>Aspergillus</taxon>
        <taxon>Aspergillus subgen. Circumdati</taxon>
    </lineage>
</organism>
<name>A0A5N5WGS9_9EURO</name>
<sequence>MAGQAVNPRLSVPLGFCTANWQPPSLAVTLGHRTKDFDPPEINGLDSIARWRVAVLSVCIPKSLCTPKSVRTPQSVQTPKSVRTPRSVCTPKSVRTPKSVCTPKTVCTPKSVCTLYKPPRSAQLNDLKYLLGDLFYQLSCRIGVLIFTRRFHRGSNSPPKTVACHRVT</sequence>
<dbReference type="EMBL" id="ML732472">
    <property type="protein sequence ID" value="KAB8067546.1"/>
    <property type="molecule type" value="Genomic_DNA"/>
</dbReference>
<proteinExistence type="predicted"/>
<protein>
    <submittedName>
        <fullName evidence="1">Uncharacterized protein</fullName>
    </submittedName>
</protein>
<keyword evidence="2" id="KW-1185">Reference proteome</keyword>
<dbReference type="Proteomes" id="UP000326565">
    <property type="component" value="Unassembled WGS sequence"/>
</dbReference>
<gene>
    <name evidence="1" type="ORF">BDV29DRAFT_163264</name>
</gene>
<accession>A0A5N5WGS9</accession>
<evidence type="ECO:0000313" key="1">
    <source>
        <dbReference type="EMBL" id="KAB8067546.1"/>
    </source>
</evidence>
<dbReference type="AlphaFoldDB" id="A0A5N5WGS9"/>
<evidence type="ECO:0000313" key="2">
    <source>
        <dbReference type="Proteomes" id="UP000326565"/>
    </source>
</evidence>
<dbReference type="OrthoDB" id="6275838at2759"/>